<evidence type="ECO:0000256" key="12">
    <source>
        <dbReference type="ARBA" id="ARBA00023098"/>
    </source>
</evidence>
<feature type="binding site" evidence="17">
    <location>
        <position position="376"/>
    </location>
    <ligand>
        <name>substrate</name>
    </ligand>
</feature>
<evidence type="ECO:0000256" key="10">
    <source>
        <dbReference type="ARBA" id="ARBA00022837"/>
    </source>
</evidence>
<keyword evidence="9" id="KW-0256">Endoplasmic reticulum</keyword>
<feature type="active site" evidence="16">
    <location>
        <position position="136"/>
    </location>
</feature>
<keyword evidence="12 20" id="KW-0443">Lipid metabolism</keyword>
<keyword evidence="19" id="KW-0325">Glycoprotein</keyword>
<dbReference type="EC" id="3.1.4.11" evidence="20"/>
<keyword evidence="11 20" id="KW-0442">Lipid degradation</keyword>
<dbReference type="InterPro" id="IPR001711">
    <property type="entry name" value="PLipase_C_Pinositol-sp_Y"/>
</dbReference>
<dbReference type="PANTHER" id="PTHR10336:SF31">
    <property type="entry name" value="1-PHOSPHATIDYLINOSITOL 4,5-BISPHOSPHATE PHOSPHODIESTERASE DELTA-4"/>
    <property type="match status" value="1"/>
</dbReference>
<evidence type="ECO:0000256" key="17">
    <source>
        <dbReference type="PIRSR" id="PIRSR628391-2"/>
    </source>
</evidence>
<dbReference type="Gene3D" id="3.20.20.190">
    <property type="entry name" value="Phosphatidylinositol (PI) phosphodiesterase"/>
    <property type="match status" value="1"/>
</dbReference>
<dbReference type="Proteomes" id="UP000694701">
    <property type="component" value="Unplaced"/>
</dbReference>
<dbReference type="Pfam" id="PF00168">
    <property type="entry name" value="C2"/>
    <property type="match status" value="1"/>
</dbReference>
<keyword evidence="15" id="KW-0539">Nucleus</keyword>
<feature type="binding site" evidence="18">
    <location>
        <position position="534"/>
    </location>
    <ligand>
        <name>Ca(2+)</name>
        <dbReference type="ChEBI" id="CHEBI:29108"/>
        <label>5</label>
    </ligand>
</feature>
<feature type="domain" description="PI-PLC Y-box" evidence="23">
    <location>
        <begin position="321"/>
        <end position="436"/>
    </location>
</feature>
<comment type="cofactor">
    <cofactor evidence="18">
        <name>Ca(2+)</name>
        <dbReference type="ChEBI" id="CHEBI:29108"/>
    </cofactor>
    <text evidence="18">Binds 3 Ca(2+) ions per subunit. Two of the Ca(2+) ions are bound to the C2 domain.</text>
</comment>
<dbReference type="GO" id="GO:0004435">
    <property type="term" value="F:phosphatidylinositol-4,5-bisphosphate phospholipase C activity"/>
    <property type="evidence" value="ECO:0007669"/>
    <property type="project" value="UniProtKB-EC"/>
</dbReference>
<feature type="binding site" evidence="18">
    <location>
        <position position="503"/>
    </location>
    <ligand>
        <name>Ca(2+)</name>
        <dbReference type="ChEBI" id="CHEBI:29108"/>
        <label>4</label>
    </ligand>
</feature>
<keyword evidence="8 20" id="KW-0378">Hydrolase</keyword>
<evidence type="ECO:0000259" key="23">
    <source>
        <dbReference type="PROSITE" id="PS50008"/>
    </source>
</evidence>
<keyword evidence="10 18" id="KW-0106">Calcium</keyword>
<evidence type="ECO:0000313" key="25">
    <source>
        <dbReference type="Proteomes" id="UP000694701"/>
    </source>
</evidence>
<dbReference type="SUPFAM" id="SSF51695">
    <property type="entry name" value="PLC-like phosphodiesterases"/>
    <property type="match status" value="1"/>
</dbReference>
<evidence type="ECO:0000256" key="6">
    <source>
        <dbReference type="ARBA" id="ARBA00022723"/>
    </source>
</evidence>
<dbReference type="Gene3D" id="2.60.40.150">
    <property type="entry name" value="C2 domain"/>
    <property type="match status" value="1"/>
</dbReference>
<dbReference type="SUPFAM" id="SSF47473">
    <property type="entry name" value="EF-hand"/>
    <property type="match status" value="1"/>
</dbReference>
<evidence type="ECO:0000256" key="5">
    <source>
        <dbReference type="ARBA" id="ARBA00022490"/>
    </source>
</evidence>
<reference evidence="24" key="1">
    <citation type="submission" date="2025-08" db="UniProtKB">
        <authorList>
            <consortium name="Ensembl"/>
        </authorList>
    </citation>
    <scope>IDENTIFICATION</scope>
</reference>
<dbReference type="InterPro" id="IPR018247">
    <property type="entry name" value="EF_Hand_1_Ca_BS"/>
</dbReference>
<feature type="binding site" evidence="18">
    <location>
        <position position="479"/>
    </location>
    <ligand>
        <name>Ca(2+)</name>
        <dbReference type="ChEBI" id="CHEBI:29108"/>
        <label>4</label>
    </ligand>
</feature>
<evidence type="ECO:0000256" key="19">
    <source>
        <dbReference type="PIRSR" id="PIRSR628391-4"/>
    </source>
</evidence>
<dbReference type="SMART" id="SM00149">
    <property type="entry name" value="PLCYc"/>
    <property type="match status" value="1"/>
</dbReference>
<feature type="binding site" evidence="17">
    <location>
        <position position="264"/>
    </location>
    <ligand>
        <name>substrate</name>
    </ligand>
</feature>
<keyword evidence="14" id="KW-0807">Transducer</keyword>
<keyword evidence="13" id="KW-0472">Membrane</keyword>
<dbReference type="PRINTS" id="PR00390">
    <property type="entry name" value="PHPHLIPASEC"/>
</dbReference>
<dbReference type="Pfam" id="PF09279">
    <property type="entry name" value="EF-hand_like"/>
    <property type="match status" value="1"/>
</dbReference>
<evidence type="ECO:0000256" key="15">
    <source>
        <dbReference type="ARBA" id="ARBA00023242"/>
    </source>
</evidence>
<dbReference type="GO" id="GO:0035556">
    <property type="term" value="P:intracellular signal transduction"/>
    <property type="evidence" value="ECO:0007669"/>
    <property type="project" value="InterPro"/>
</dbReference>
<evidence type="ECO:0000256" key="11">
    <source>
        <dbReference type="ARBA" id="ARBA00022963"/>
    </source>
</evidence>
<feature type="binding site" evidence="17">
    <location>
        <position position="266"/>
    </location>
    <ligand>
        <name>substrate</name>
    </ligand>
</feature>
<name>A0A8C2L7X0_CYPCA</name>
<dbReference type="Pfam" id="PF00388">
    <property type="entry name" value="PI-PLC-X"/>
    <property type="match status" value="1"/>
</dbReference>
<keyword evidence="7" id="KW-0677">Repeat</keyword>
<feature type="binding site" evidence="18">
    <location>
        <position position="166"/>
    </location>
    <ligand>
        <name>Ca(2+)</name>
        <dbReference type="ChEBI" id="CHEBI:29108"/>
        <label>3</label>
        <note>catalytic</note>
    </ligand>
</feature>
<dbReference type="GO" id="GO:0005886">
    <property type="term" value="C:plasma membrane"/>
    <property type="evidence" value="ECO:0007669"/>
    <property type="project" value="TreeGrafter"/>
</dbReference>
<dbReference type="GO" id="GO:0016042">
    <property type="term" value="P:lipid catabolic process"/>
    <property type="evidence" value="ECO:0007669"/>
    <property type="project" value="UniProtKB-KW"/>
</dbReference>
<dbReference type="InterPro" id="IPR035892">
    <property type="entry name" value="C2_domain_sf"/>
</dbReference>
<dbReference type="SMART" id="SM00239">
    <property type="entry name" value="C2"/>
    <property type="match status" value="1"/>
</dbReference>
<dbReference type="FunFam" id="3.20.20.190:FF:000022">
    <property type="entry name" value="Phosphoinositide phospholipase C"/>
    <property type="match status" value="1"/>
</dbReference>
<evidence type="ECO:0000256" key="20">
    <source>
        <dbReference type="RuleBase" id="RU361133"/>
    </source>
</evidence>
<evidence type="ECO:0000256" key="1">
    <source>
        <dbReference type="ARBA" id="ARBA00004123"/>
    </source>
</evidence>
<evidence type="ECO:0000256" key="8">
    <source>
        <dbReference type="ARBA" id="ARBA00022801"/>
    </source>
</evidence>
<organism evidence="24 25">
    <name type="scientific">Cyprinus carpio</name>
    <name type="common">Common carp</name>
    <dbReference type="NCBI Taxonomy" id="7962"/>
    <lineage>
        <taxon>Eukaryota</taxon>
        <taxon>Metazoa</taxon>
        <taxon>Chordata</taxon>
        <taxon>Craniata</taxon>
        <taxon>Vertebrata</taxon>
        <taxon>Euteleostomi</taxon>
        <taxon>Actinopterygii</taxon>
        <taxon>Neopterygii</taxon>
        <taxon>Teleostei</taxon>
        <taxon>Ostariophysi</taxon>
        <taxon>Cypriniformes</taxon>
        <taxon>Cyprinidae</taxon>
        <taxon>Cyprininae</taxon>
        <taxon>Cyprinus</taxon>
    </lineage>
</organism>
<feature type="binding site" evidence="18">
    <location>
        <position position="532"/>
    </location>
    <ligand>
        <name>Ca(2+)</name>
        <dbReference type="ChEBI" id="CHEBI:29108"/>
        <label>5</label>
    </ligand>
</feature>
<protein>
    <recommendedName>
        <fullName evidence="20">Phosphoinositide phospholipase C</fullName>
        <ecNumber evidence="20">3.1.4.11</ecNumber>
    </recommendedName>
</protein>
<feature type="glycosylation site" description="O-linked (GlcNAc) serine" evidence="19">
    <location>
        <position position="16"/>
    </location>
</feature>
<feature type="binding site" evidence="17">
    <location>
        <position position="350"/>
    </location>
    <ligand>
        <name>substrate</name>
    </ligand>
</feature>
<feature type="binding site" evidence="18">
    <location>
        <position position="137"/>
    </location>
    <ligand>
        <name>Ca(2+)</name>
        <dbReference type="ChEBI" id="CHEBI:29108"/>
        <label>3</label>
        <note>catalytic</note>
    </ligand>
</feature>
<dbReference type="SMART" id="SM00148">
    <property type="entry name" value="PLCXc"/>
    <property type="match status" value="1"/>
</dbReference>
<dbReference type="PROSITE" id="PS50008">
    <property type="entry name" value="PIPLC_Y_DOMAIN"/>
    <property type="match status" value="1"/>
</dbReference>
<feature type="domain" description="C2" evidence="22">
    <location>
        <begin position="436"/>
        <end position="563"/>
    </location>
</feature>
<evidence type="ECO:0000256" key="21">
    <source>
        <dbReference type="SAM" id="MobiDB-lite"/>
    </source>
</evidence>
<evidence type="ECO:0000259" key="22">
    <source>
        <dbReference type="PROSITE" id="PS50004"/>
    </source>
</evidence>
<evidence type="ECO:0000256" key="2">
    <source>
        <dbReference type="ARBA" id="ARBA00004170"/>
    </source>
</evidence>
<dbReference type="InterPro" id="IPR017946">
    <property type="entry name" value="PLC-like_Pdiesterase_TIM-brl"/>
</dbReference>
<feature type="active site" evidence="16">
    <location>
        <position position="181"/>
    </location>
</feature>
<keyword evidence="6 18" id="KW-0479">Metal-binding</keyword>
<dbReference type="InterPro" id="IPR000909">
    <property type="entry name" value="PLipase_C_PInositol-sp_X_dom"/>
</dbReference>
<evidence type="ECO:0000313" key="24">
    <source>
        <dbReference type="Ensembl" id="ENSCCRP00020119273.1"/>
    </source>
</evidence>
<dbReference type="AlphaFoldDB" id="A0A8C2L7X0"/>
<dbReference type="CDD" id="cd00275">
    <property type="entry name" value="C2_PLC_like"/>
    <property type="match status" value="1"/>
</dbReference>
<evidence type="ECO:0000256" key="13">
    <source>
        <dbReference type="ARBA" id="ARBA00023136"/>
    </source>
</evidence>
<dbReference type="GO" id="GO:0046872">
    <property type="term" value="F:metal ion binding"/>
    <property type="evidence" value="ECO:0007669"/>
    <property type="project" value="UniProtKB-KW"/>
</dbReference>
<keyword evidence="5" id="KW-0963">Cytoplasm</keyword>
<dbReference type="CDD" id="cd08593">
    <property type="entry name" value="PI-PLCc_delta"/>
    <property type="match status" value="1"/>
</dbReference>
<dbReference type="InterPro" id="IPR015359">
    <property type="entry name" value="PLC_EF-hand-like"/>
</dbReference>
<dbReference type="Ensembl" id="ENSCCRT00020129965.1">
    <property type="protein sequence ID" value="ENSCCRP00020119273.1"/>
    <property type="gene ID" value="ENSCCRG00020053340.1"/>
</dbReference>
<feature type="binding site" evidence="18">
    <location>
        <position position="168"/>
    </location>
    <ligand>
        <name>Ca(2+)</name>
        <dbReference type="ChEBI" id="CHEBI:29108"/>
        <label>3</label>
        <note>catalytic</note>
    </ligand>
</feature>
<dbReference type="InterPro" id="IPR000008">
    <property type="entry name" value="C2_dom"/>
</dbReference>
<feature type="binding site" evidence="18">
    <location>
        <position position="533"/>
    </location>
    <ligand>
        <name>Ca(2+)</name>
        <dbReference type="ChEBI" id="CHEBI:29108"/>
        <label>5</label>
    </ligand>
</feature>
<dbReference type="PANTHER" id="PTHR10336">
    <property type="entry name" value="PHOSPHOINOSITIDE-SPECIFIC PHOSPHOLIPASE C FAMILY PROTEIN"/>
    <property type="match status" value="1"/>
</dbReference>
<sequence length="579" mass="66208">MNEHHALRLFTTADKSQSGTLEDDEFVLFYKMLTQREDVLRVFQEYSGDGQKLTLQDLKDFLREEQLREDGVQQYALKLIERYEPSDTARMLQVMTFDGFLMYLTSPEGSIFNPTMVELYQDMTQPLCHYFISSSHNTYLLEDQIRGHSSVEGYIRALKRGCRCVEVDCWDGPNEEPIVYHGHTFTSKIFFKDVVTVLGNYAFKASQYPVILSIENHCSVEQQKVMAQHLTQILGDKLLKTPLHGKFPIGLPSPEDLKGKILLKGKKIGGLEDSMNGVVDDSLMGEVSDEEETAEFNDDHHRNDSIRHRVKKSKQSLSKELSDCVVYCKSVHFSSFKHSQIHSKFYEISSFTESKARKHIREAAEFVLHNARQLSRVYPSGLRTDSSNFNPQDMWNAGCQIVALNFQTAGVEMDLNDGLFSQNGHCGYVLKPAFMRNIDERFDPENPQNGGYKPLSLSIQVISGQQLPKVNIKEGSIIDPLVRVEIHGVPLDQAKQETRYIDNNGFNPVWYDTLQFTIHVPELALVRFVVEDYDKTSKNDFVGQFTLPFTCIQPGTSPFHQMHQKFNFLLIPSMFCSSL</sequence>
<dbReference type="SUPFAM" id="SSF49562">
    <property type="entry name" value="C2 domain (Calcium/lipid-binding domain, CaLB)"/>
    <property type="match status" value="1"/>
</dbReference>
<proteinExistence type="predicted"/>
<accession>A0A8C2L7X0</accession>
<feature type="region of interest" description="Disordered" evidence="21">
    <location>
        <begin position="291"/>
        <end position="311"/>
    </location>
</feature>
<evidence type="ECO:0000256" key="3">
    <source>
        <dbReference type="ARBA" id="ARBA00004240"/>
    </source>
</evidence>
<evidence type="ECO:0000256" key="16">
    <source>
        <dbReference type="PIRSR" id="PIRSR628391-1"/>
    </source>
</evidence>
<feature type="binding site" evidence="18">
    <location>
        <position position="215"/>
    </location>
    <ligand>
        <name>Ca(2+)</name>
        <dbReference type="ChEBI" id="CHEBI:29108"/>
        <label>3</label>
        <note>catalytic</note>
    </ligand>
</feature>
<evidence type="ECO:0000256" key="9">
    <source>
        <dbReference type="ARBA" id="ARBA00022824"/>
    </source>
</evidence>
<dbReference type="PROSITE" id="PS00018">
    <property type="entry name" value="EF_HAND_1"/>
    <property type="match status" value="1"/>
</dbReference>
<evidence type="ECO:0000256" key="7">
    <source>
        <dbReference type="ARBA" id="ARBA00022737"/>
    </source>
</evidence>
<feature type="compositionally biased region" description="Basic and acidic residues" evidence="21">
    <location>
        <begin position="297"/>
        <end position="307"/>
    </location>
</feature>
<dbReference type="Gene3D" id="1.10.238.10">
    <property type="entry name" value="EF-hand"/>
    <property type="match status" value="2"/>
</dbReference>
<feature type="binding site" evidence="18">
    <location>
        <position position="477"/>
    </location>
    <ligand>
        <name>Ca(2+)</name>
        <dbReference type="ChEBI" id="CHEBI:29108"/>
        <label>4</label>
    </ligand>
</feature>
<dbReference type="InterPro" id="IPR028391">
    <property type="entry name" value="PLC-delta1_cat"/>
</dbReference>
<dbReference type="InterPro" id="IPR001192">
    <property type="entry name" value="PI-PLC_fam"/>
</dbReference>
<comment type="subcellular location">
    <subcellularLocation>
        <location evidence="4">Cytoplasm</location>
    </subcellularLocation>
    <subcellularLocation>
        <location evidence="3">Endoplasmic reticulum</location>
    </subcellularLocation>
    <subcellularLocation>
        <location evidence="2">Membrane</location>
        <topology evidence="2">Peripheral membrane protein</topology>
    </subcellularLocation>
    <subcellularLocation>
        <location evidence="1">Nucleus</location>
    </subcellularLocation>
</comment>
<dbReference type="InterPro" id="IPR011992">
    <property type="entry name" value="EF-hand-dom_pair"/>
</dbReference>
<dbReference type="PROSITE" id="PS50007">
    <property type="entry name" value="PIPLC_X_DOMAIN"/>
    <property type="match status" value="1"/>
</dbReference>
<evidence type="ECO:0000256" key="4">
    <source>
        <dbReference type="ARBA" id="ARBA00004496"/>
    </source>
</evidence>
<dbReference type="PROSITE" id="PS50004">
    <property type="entry name" value="C2"/>
    <property type="match status" value="1"/>
</dbReference>
<evidence type="ECO:0000256" key="18">
    <source>
        <dbReference type="PIRSR" id="PIRSR628391-3"/>
    </source>
</evidence>
<dbReference type="FunFam" id="1.10.238.10:FF:000005">
    <property type="entry name" value="Phosphoinositide phospholipase C"/>
    <property type="match status" value="1"/>
</dbReference>
<comment type="catalytic activity">
    <reaction evidence="20">
        <text>a 1,2-diacyl-sn-glycero-3-phospho-(1D-myo-inositol-4,5-bisphosphate) + H2O = 1D-myo-inositol 1,4,5-trisphosphate + a 1,2-diacyl-sn-glycerol + H(+)</text>
        <dbReference type="Rhea" id="RHEA:33179"/>
        <dbReference type="ChEBI" id="CHEBI:15377"/>
        <dbReference type="ChEBI" id="CHEBI:15378"/>
        <dbReference type="ChEBI" id="CHEBI:17815"/>
        <dbReference type="ChEBI" id="CHEBI:58456"/>
        <dbReference type="ChEBI" id="CHEBI:203600"/>
        <dbReference type="EC" id="3.1.4.11"/>
    </reaction>
</comment>
<dbReference type="GO" id="GO:0005634">
    <property type="term" value="C:nucleus"/>
    <property type="evidence" value="ECO:0007669"/>
    <property type="project" value="UniProtKB-SubCell"/>
</dbReference>
<evidence type="ECO:0000256" key="14">
    <source>
        <dbReference type="ARBA" id="ARBA00023224"/>
    </source>
</evidence>
<dbReference type="Pfam" id="PF00387">
    <property type="entry name" value="PI-PLC-Y"/>
    <property type="match status" value="1"/>
</dbReference>
<dbReference type="GO" id="GO:0005783">
    <property type="term" value="C:endoplasmic reticulum"/>
    <property type="evidence" value="ECO:0007669"/>
    <property type="project" value="UniProtKB-SubCell"/>
</dbReference>